<dbReference type="InterPro" id="IPR050194">
    <property type="entry name" value="Glycosyltransferase_grp1"/>
</dbReference>
<proteinExistence type="predicted"/>
<keyword evidence="4" id="KW-1185">Reference proteome</keyword>
<dbReference type="Proteomes" id="UP001144612">
    <property type="component" value="Unassembled WGS sequence"/>
</dbReference>
<reference evidence="3" key="1">
    <citation type="submission" date="2022-12" db="EMBL/GenBank/DDBJ databases">
        <title>Clostridium sp. nov., isolated from industrial wastewater.</title>
        <authorList>
            <person name="Jiayan W."/>
        </authorList>
    </citation>
    <scope>NUCLEOTIDE SEQUENCE</scope>
    <source>
        <strain evidence="3">ZC22-4</strain>
    </source>
</reference>
<protein>
    <submittedName>
        <fullName evidence="3">Glycosyltransferase family 4 protein</fullName>
    </submittedName>
</protein>
<dbReference type="PANTHER" id="PTHR45947">
    <property type="entry name" value="SULFOQUINOVOSYL TRANSFERASE SQD2"/>
    <property type="match status" value="1"/>
</dbReference>
<dbReference type="CDD" id="cd03801">
    <property type="entry name" value="GT4_PimA-like"/>
    <property type="match status" value="1"/>
</dbReference>
<feature type="domain" description="Glycosyltransferase subfamily 4-like N-terminal" evidence="2">
    <location>
        <begin position="48"/>
        <end position="141"/>
    </location>
</feature>
<organism evidence="3 4">
    <name type="scientific">Clostridium brassicae</name>
    <dbReference type="NCBI Taxonomy" id="2999072"/>
    <lineage>
        <taxon>Bacteria</taxon>
        <taxon>Bacillati</taxon>
        <taxon>Bacillota</taxon>
        <taxon>Clostridia</taxon>
        <taxon>Eubacteriales</taxon>
        <taxon>Clostridiaceae</taxon>
        <taxon>Clostridium</taxon>
    </lineage>
</organism>
<dbReference type="Pfam" id="PF00534">
    <property type="entry name" value="Glycos_transf_1"/>
    <property type="match status" value="1"/>
</dbReference>
<evidence type="ECO:0000313" key="3">
    <source>
        <dbReference type="EMBL" id="MCY6959395.1"/>
    </source>
</evidence>
<evidence type="ECO:0000313" key="4">
    <source>
        <dbReference type="Proteomes" id="UP001144612"/>
    </source>
</evidence>
<sequence>MPTINMLSSADRVKGHGVLSAYIEQVDLVKHGLAGYYDVMINKTRLSDIMHYHTIDLKFFLSMPFAKLKGTTVAYVHFIPETIEDSLKLPWVFRKIFYRYIISFYKHMDYLVVVNPYFKAILQKRYKISESKIYYIPNFVSENNFYRYTQEKKKTIRNKMNIQENKFVVLGVGQVQNRKGVLDFIEVAKKFPNIQFLWAGGFSFGPITDGYNKLKKIVDNPPSNVRFLGIIERKKMNDVYNVADMLFLPSYQELFPMAVLEAIAVSLPILLRDCDLYQDILFNYYLKGRNVKDFENIIDRLKDKGQFYRESCYKSQECHKFYSKEHVLKMWKKFYDEITRKREDINKNNKRNIK</sequence>
<comment type="caution">
    <text evidence="3">The sequence shown here is derived from an EMBL/GenBank/DDBJ whole genome shotgun (WGS) entry which is preliminary data.</text>
</comment>
<dbReference type="EMBL" id="JAPQFJ010000012">
    <property type="protein sequence ID" value="MCY6959395.1"/>
    <property type="molecule type" value="Genomic_DNA"/>
</dbReference>
<evidence type="ECO:0000259" key="2">
    <source>
        <dbReference type="Pfam" id="PF13439"/>
    </source>
</evidence>
<dbReference type="Pfam" id="PF13439">
    <property type="entry name" value="Glyco_transf_4"/>
    <property type="match status" value="1"/>
</dbReference>
<evidence type="ECO:0000259" key="1">
    <source>
        <dbReference type="Pfam" id="PF00534"/>
    </source>
</evidence>
<feature type="domain" description="Glycosyl transferase family 1" evidence="1">
    <location>
        <begin position="153"/>
        <end position="305"/>
    </location>
</feature>
<dbReference type="SUPFAM" id="SSF53756">
    <property type="entry name" value="UDP-Glycosyltransferase/glycogen phosphorylase"/>
    <property type="match status" value="1"/>
</dbReference>
<name>A0ABT4DAQ1_9CLOT</name>
<dbReference type="RefSeq" id="WP_268061822.1">
    <property type="nucleotide sequence ID" value="NZ_JAPQFJ010000012.1"/>
</dbReference>
<dbReference type="Gene3D" id="3.40.50.2000">
    <property type="entry name" value="Glycogen Phosphorylase B"/>
    <property type="match status" value="2"/>
</dbReference>
<dbReference type="InterPro" id="IPR028098">
    <property type="entry name" value="Glyco_trans_4-like_N"/>
</dbReference>
<dbReference type="PANTHER" id="PTHR45947:SF3">
    <property type="entry name" value="SULFOQUINOVOSYL TRANSFERASE SQD2"/>
    <property type="match status" value="1"/>
</dbReference>
<accession>A0ABT4DAQ1</accession>
<dbReference type="InterPro" id="IPR001296">
    <property type="entry name" value="Glyco_trans_1"/>
</dbReference>
<gene>
    <name evidence="3" type="ORF">OW729_12325</name>
</gene>